<reference evidence="1" key="1">
    <citation type="journal article" date="2012" name="PLoS ONE">
        <title>Gene sets for utilization of primary and secondary nutrition supplies in the distal gut of endangered iberian lynx.</title>
        <authorList>
            <person name="Alcaide M."/>
            <person name="Messina E."/>
            <person name="Richter M."/>
            <person name="Bargiela R."/>
            <person name="Peplies J."/>
            <person name="Huws S.A."/>
            <person name="Newbold C.J."/>
            <person name="Golyshin P.N."/>
            <person name="Simon M.A."/>
            <person name="Lopez G."/>
            <person name="Yakimov M.M."/>
            <person name="Ferrer M."/>
        </authorList>
    </citation>
    <scope>NUCLEOTIDE SEQUENCE</scope>
</reference>
<proteinExistence type="predicted"/>
<organism evidence="1">
    <name type="scientific">gut metagenome</name>
    <dbReference type="NCBI Taxonomy" id="749906"/>
    <lineage>
        <taxon>unclassified sequences</taxon>
        <taxon>metagenomes</taxon>
        <taxon>organismal metagenomes</taxon>
    </lineage>
</organism>
<name>J9FMG5_9ZZZZ</name>
<accession>J9FMG5</accession>
<protein>
    <submittedName>
        <fullName evidence="1">Uncharacterized protein</fullName>
    </submittedName>
</protein>
<gene>
    <name evidence="1" type="ORF">EVA_21081</name>
</gene>
<dbReference type="EMBL" id="AMCI01008591">
    <property type="protein sequence ID" value="EJW90812.1"/>
    <property type="molecule type" value="Genomic_DNA"/>
</dbReference>
<comment type="caution">
    <text evidence="1">The sequence shown here is derived from an EMBL/GenBank/DDBJ whole genome shotgun (WGS) entry which is preliminary data.</text>
</comment>
<feature type="non-terminal residue" evidence="1">
    <location>
        <position position="27"/>
    </location>
</feature>
<dbReference type="AlphaFoldDB" id="J9FMG5"/>
<evidence type="ECO:0000313" key="1">
    <source>
        <dbReference type="EMBL" id="EJW90812.1"/>
    </source>
</evidence>
<sequence>MLLSMLFTIQAKAQEITVTGTVNDSFG</sequence>